<evidence type="ECO:0000256" key="4">
    <source>
        <dbReference type="ARBA" id="ARBA00022801"/>
    </source>
</evidence>
<dbReference type="Proteomes" id="UP000604737">
    <property type="component" value="Unassembled WGS sequence"/>
</dbReference>
<sequence>MGGFTAARIPMPKAAKTTAATPADFESGLRELEALIAELEAGNLPLEAALNAYQRGQTLLGFCQGKLADAEQQLKILEAGQLKPFQPESE</sequence>
<dbReference type="EMBL" id="BMYO01000001">
    <property type="protein sequence ID" value="GHD56440.1"/>
    <property type="molecule type" value="Genomic_DNA"/>
</dbReference>
<comment type="catalytic activity">
    <reaction evidence="6">
        <text>Exonucleolytic cleavage in either 5'- to 3'- or 3'- to 5'-direction to yield nucleoside 5'-phosphates.</text>
        <dbReference type="EC" id="3.1.11.6"/>
    </reaction>
</comment>
<keyword evidence="3 6" id="KW-0540">Nuclease</keyword>
<evidence type="ECO:0000313" key="7">
    <source>
        <dbReference type="EMBL" id="GHD56440.1"/>
    </source>
</evidence>
<keyword evidence="4 6" id="KW-0378">Hydrolase</keyword>
<evidence type="ECO:0000256" key="1">
    <source>
        <dbReference type="ARBA" id="ARBA00009998"/>
    </source>
</evidence>
<dbReference type="EC" id="3.1.11.6" evidence="6"/>
<dbReference type="InterPro" id="IPR037004">
    <property type="entry name" value="Exonuc_VII_ssu_sf"/>
</dbReference>
<protein>
    <recommendedName>
        <fullName evidence="6">Exodeoxyribonuclease 7 small subunit</fullName>
        <ecNumber evidence="6">3.1.11.6</ecNumber>
    </recommendedName>
    <alternativeName>
        <fullName evidence="6">Exodeoxyribonuclease VII small subunit</fullName>
        <shortName evidence="6">Exonuclease VII small subunit</shortName>
    </alternativeName>
</protein>
<comment type="function">
    <text evidence="6">Bidirectionally degrades single-stranded DNA into large acid-insoluble oligonucleotides, which are then degraded further into small acid-soluble oligonucleotides.</text>
</comment>
<dbReference type="InterPro" id="IPR003761">
    <property type="entry name" value="Exonuc_VII_S"/>
</dbReference>
<dbReference type="Pfam" id="PF02609">
    <property type="entry name" value="Exonuc_VII_S"/>
    <property type="match status" value="1"/>
</dbReference>
<evidence type="ECO:0000313" key="8">
    <source>
        <dbReference type="Proteomes" id="UP000604737"/>
    </source>
</evidence>
<comment type="subcellular location">
    <subcellularLocation>
        <location evidence="6">Cytoplasm</location>
    </subcellularLocation>
</comment>
<keyword evidence="2 6" id="KW-0963">Cytoplasm</keyword>
<keyword evidence="8" id="KW-1185">Reference proteome</keyword>
<dbReference type="PANTHER" id="PTHR34137:SF1">
    <property type="entry name" value="EXODEOXYRIBONUCLEASE 7 SMALL SUBUNIT"/>
    <property type="match status" value="1"/>
</dbReference>
<comment type="subunit">
    <text evidence="6">Heterooligomer composed of large and small subunits.</text>
</comment>
<keyword evidence="5 6" id="KW-0269">Exonuclease</keyword>
<evidence type="ECO:0000256" key="5">
    <source>
        <dbReference type="ARBA" id="ARBA00022839"/>
    </source>
</evidence>
<proteinExistence type="inferred from homology"/>
<comment type="similarity">
    <text evidence="1 6">Belongs to the XseB family.</text>
</comment>
<name>A0ABQ3GV78_9NEIS</name>
<evidence type="ECO:0000256" key="6">
    <source>
        <dbReference type="HAMAP-Rule" id="MF_00337"/>
    </source>
</evidence>
<comment type="caution">
    <text evidence="7">The sequence shown here is derived from an EMBL/GenBank/DDBJ whole genome shotgun (WGS) entry which is preliminary data.</text>
</comment>
<evidence type="ECO:0000256" key="3">
    <source>
        <dbReference type="ARBA" id="ARBA00022722"/>
    </source>
</evidence>
<dbReference type="NCBIfam" id="NF002141">
    <property type="entry name" value="PRK00977.1-5"/>
    <property type="match status" value="1"/>
</dbReference>
<organism evidence="7 8">
    <name type="scientific">Jeongeupia chitinilytica</name>
    <dbReference type="NCBI Taxonomy" id="1041641"/>
    <lineage>
        <taxon>Bacteria</taxon>
        <taxon>Pseudomonadati</taxon>
        <taxon>Pseudomonadota</taxon>
        <taxon>Betaproteobacteria</taxon>
        <taxon>Neisseriales</taxon>
        <taxon>Chitinibacteraceae</taxon>
        <taxon>Jeongeupia</taxon>
    </lineage>
</organism>
<accession>A0ABQ3GV78</accession>
<reference evidence="8" key="1">
    <citation type="journal article" date="2019" name="Int. J. Syst. Evol. Microbiol.">
        <title>The Global Catalogue of Microorganisms (GCM) 10K type strain sequencing project: providing services to taxonomists for standard genome sequencing and annotation.</title>
        <authorList>
            <consortium name="The Broad Institute Genomics Platform"/>
            <consortium name="The Broad Institute Genome Sequencing Center for Infectious Disease"/>
            <person name="Wu L."/>
            <person name="Ma J."/>
        </authorList>
    </citation>
    <scope>NUCLEOTIDE SEQUENCE [LARGE SCALE GENOMIC DNA]</scope>
    <source>
        <strain evidence="8">KCTC 23701</strain>
    </source>
</reference>
<evidence type="ECO:0000256" key="2">
    <source>
        <dbReference type="ARBA" id="ARBA00022490"/>
    </source>
</evidence>
<dbReference type="PANTHER" id="PTHR34137">
    <property type="entry name" value="EXODEOXYRIBONUCLEASE 7 SMALL SUBUNIT"/>
    <property type="match status" value="1"/>
</dbReference>
<dbReference type="NCBIfam" id="TIGR01280">
    <property type="entry name" value="xseB"/>
    <property type="match status" value="1"/>
</dbReference>
<gene>
    <name evidence="6" type="primary">xseB</name>
    <name evidence="7" type="ORF">GCM10007350_03600</name>
</gene>
<dbReference type="Gene3D" id="1.10.287.1040">
    <property type="entry name" value="Exonuclease VII, small subunit"/>
    <property type="match status" value="1"/>
</dbReference>
<dbReference type="SUPFAM" id="SSF116842">
    <property type="entry name" value="XseB-like"/>
    <property type="match status" value="1"/>
</dbReference>
<dbReference type="HAMAP" id="MF_00337">
    <property type="entry name" value="Exonuc_7_S"/>
    <property type="match status" value="1"/>
</dbReference>